<dbReference type="Gene3D" id="3.30.1050.10">
    <property type="entry name" value="SCP2 sterol-binding domain"/>
    <property type="match status" value="1"/>
</dbReference>
<name>A0A917PUN1_9MICO</name>
<dbReference type="EMBL" id="BMMD01000030">
    <property type="protein sequence ID" value="GGJ92783.1"/>
    <property type="molecule type" value="Genomic_DNA"/>
</dbReference>
<dbReference type="InterPro" id="IPR001279">
    <property type="entry name" value="Metallo-B-lactamas"/>
</dbReference>
<dbReference type="InterPro" id="IPR052195">
    <property type="entry name" value="Bact_Alkyl/Aryl-Sulfatase"/>
</dbReference>
<dbReference type="InterPro" id="IPR036866">
    <property type="entry name" value="RibonucZ/Hydroxyglut_hydro"/>
</dbReference>
<evidence type="ECO:0000256" key="6">
    <source>
        <dbReference type="ARBA" id="ARBA00066568"/>
    </source>
</evidence>
<evidence type="ECO:0000256" key="5">
    <source>
        <dbReference type="ARBA" id="ARBA00033751"/>
    </source>
</evidence>
<comment type="similarity">
    <text evidence="5">Belongs to the metallo-beta-lactamase superfamily. Type III sulfatase family.</text>
</comment>
<keyword evidence="11" id="KW-1185">Reference proteome</keyword>
<keyword evidence="2" id="KW-0479">Metal-binding</keyword>
<proteinExistence type="inferred from homology"/>
<comment type="cofactor">
    <cofactor evidence="1">
        <name>Zn(2+)</name>
        <dbReference type="ChEBI" id="CHEBI:29105"/>
    </cofactor>
</comment>
<dbReference type="SMART" id="SM00849">
    <property type="entry name" value="Lactamase_B"/>
    <property type="match status" value="1"/>
</dbReference>
<dbReference type="SUPFAM" id="SSF56281">
    <property type="entry name" value="Metallo-hydrolase/oxidoreductase"/>
    <property type="match status" value="1"/>
</dbReference>
<keyword evidence="3 10" id="KW-0378">Hydrolase</keyword>
<dbReference type="GO" id="GO:0018741">
    <property type="term" value="F:linear primary-alkylsulfatase activity"/>
    <property type="evidence" value="ECO:0007669"/>
    <property type="project" value="UniProtKB-EC"/>
</dbReference>
<evidence type="ECO:0000256" key="4">
    <source>
        <dbReference type="ARBA" id="ARBA00022833"/>
    </source>
</evidence>
<dbReference type="GO" id="GO:0046872">
    <property type="term" value="F:metal ion binding"/>
    <property type="evidence" value="ECO:0007669"/>
    <property type="project" value="UniProtKB-KW"/>
</dbReference>
<dbReference type="AlphaFoldDB" id="A0A917PUN1"/>
<dbReference type="EC" id="3.1.6.21" evidence="6"/>
<gene>
    <name evidence="10" type="ORF">GCM10011372_34150</name>
</gene>
<comment type="caution">
    <text evidence="10">The sequence shown here is derived from an EMBL/GenBank/DDBJ whole genome shotgun (WGS) entry which is preliminary data.</text>
</comment>
<evidence type="ECO:0000259" key="9">
    <source>
        <dbReference type="SMART" id="SM00849"/>
    </source>
</evidence>
<evidence type="ECO:0000256" key="3">
    <source>
        <dbReference type="ARBA" id="ARBA00022801"/>
    </source>
</evidence>
<dbReference type="FunFam" id="1.25.40.880:FF:000001">
    <property type="entry name" value="SDS hydrolase SdsA1"/>
    <property type="match status" value="1"/>
</dbReference>
<dbReference type="Proteomes" id="UP000636956">
    <property type="component" value="Unassembled WGS sequence"/>
</dbReference>
<dbReference type="PANTHER" id="PTHR43223">
    <property type="entry name" value="ALKYL/ARYL-SULFATASE"/>
    <property type="match status" value="1"/>
</dbReference>
<dbReference type="InterPro" id="IPR029228">
    <property type="entry name" value="Alkyl_sulf_dimr"/>
</dbReference>
<dbReference type="InterPro" id="IPR044097">
    <property type="entry name" value="Bds1/SdsA1_MBL-fold"/>
</dbReference>
<evidence type="ECO:0000313" key="11">
    <source>
        <dbReference type="Proteomes" id="UP000636956"/>
    </source>
</evidence>
<dbReference type="SUPFAM" id="SSF55718">
    <property type="entry name" value="SCP-like"/>
    <property type="match status" value="1"/>
</dbReference>
<organism evidence="10 11">
    <name type="scientific">Agromyces bauzanensis</name>
    <dbReference type="NCBI Taxonomy" id="1308924"/>
    <lineage>
        <taxon>Bacteria</taxon>
        <taxon>Bacillati</taxon>
        <taxon>Actinomycetota</taxon>
        <taxon>Actinomycetes</taxon>
        <taxon>Micrococcales</taxon>
        <taxon>Microbacteriaceae</taxon>
        <taxon>Agromyces</taxon>
    </lineage>
</organism>
<dbReference type="InterPro" id="IPR029229">
    <property type="entry name" value="Alkyl_sulf_C"/>
</dbReference>
<dbReference type="Gene3D" id="1.25.40.880">
    <property type="entry name" value="Alkyl sulfatase, dimerisation domain"/>
    <property type="match status" value="1"/>
</dbReference>
<evidence type="ECO:0000256" key="2">
    <source>
        <dbReference type="ARBA" id="ARBA00022723"/>
    </source>
</evidence>
<protein>
    <recommendedName>
        <fullName evidence="7">Linear primary-alkylsulfatase</fullName>
        <ecNumber evidence="6">3.1.6.21</ecNumber>
    </recommendedName>
    <alternativeName>
        <fullName evidence="8">Type III linear primary-alkylsulfatase</fullName>
    </alternativeName>
</protein>
<evidence type="ECO:0000256" key="1">
    <source>
        <dbReference type="ARBA" id="ARBA00001947"/>
    </source>
</evidence>
<dbReference type="CDD" id="cd07710">
    <property type="entry name" value="arylsulfatase_Sdsa1-like_MBL-fold"/>
    <property type="match status" value="1"/>
</dbReference>
<dbReference type="GO" id="GO:0046983">
    <property type="term" value="F:protein dimerization activity"/>
    <property type="evidence" value="ECO:0007669"/>
    <property type="project" value="InterPro"/>
</dbReference>
<evidence type="ECO:0000313" key="10">
    <source>
        <dbReference type="EMBL" id="GGJ92783.1"/>
    </source>
</evidence>
<sequence length="624" mass="67521">MKQNEATEAIRAQQRELAASLPFDDTRDLGATDRGFIAAFEPGVVHRDDGAEAWDANEFAFITGDAPDTVNPSLWRQSTLVSKQGLYEVVEGIYQVRGLDLSNISFVEGDTGVIVIDPLISKETAAAALGLYRAHRGDRPVVAVISTHSHIDHFGGVLGIVSHEEVHAGGVQVIAPVGFVGEAVAENVYAGTAMARRAGYMYGAALERGPRGAVGAGLGQSTSTGTPGILVPTLEIRTTGETHVIDGVEIEFQMAPGTEAPAEMHFLFPQRRALCMAENATHNLHNLLTLRGALVRDPHVWSKYLTEAIERFGDRADVVFASHHWPTWGGDEIREFLGLQRDLYAYLHDQTLRMLNQGLTGAEIAEEIQLPPALENAWHARGYYGAVSHNVKAIYQRYMGWFDGNPARLWPHPPQPLAERYVAAIGGVDRVVELAQAAYDAGDFRWAATLLDHAVFADRDHAAARALYADALEQLAYGSENGTWRNFYLSGATELRGENFGTPTTTAAPEILAQLTPEQLLDSIAISVDGPSAWDLDLAFDLAFSDLDRNFRVTLRNGVFVYVEKSADPGSAQATLTLAKPRLLALVGGDHGSEGVSIDGDAGVLEQLLSALQKGDPSFDIVLP</sequence>
<reference evidence="10" key="1">
    <citation type="journal article" date="2014" name="Int. J. Syst. Evol. Microbiol.">
        <title>Complete genome sequence of Corynebacterium casei LMG S-19264T (=DSM 44701T), isolated from a smear-ripened cheese.</title>
        <authorList>
            <consortium name="US DOE Joint Genome Institute (JGI-PGF)"/>
            <person name="Walter F."/>
            <person name="Albersmeier A."/>
            <person name="Kalinowski J."/>
            <person name="Ruckert C."/>
        </authorList>
    </citation>
    <scope>NUCLEOTIDE SEQUENCE</scope>
    <source>
        <strain evidence="10">CGMCC 1.8984</strain>
    </source>
</reference>
<evidence type="ECO:0000256" key="8">
    <source>
        <dbReference type="ARBA" id="ARBA00075789"/>
    </source>
</evidence>
<evidence type="ECO:0000256" key="7">
    <source>
        <dbReference type="ARBA" id="ARBA00068034"/>
    </source>
</evidence>
<dbReference type="Pfam" id="PF14863">
    <property type="entry name" value="Alkyl_sulf_dimr"/>
    <property type="match status" value="1"/>
</dbReference>
<accession>A0A917PUN1</accession>
<dbReference type="GO" id="GO:0018909">
    <property type="term" value="P:dodecyl sulfate metabolic process"/>
    <property type="evidence" value="ECO:0007669"/>
    <property type="project" value="InterPro"/>
</dbReference>
<reference evidence="10" key="2">
    <citation type="submission" date="2020-09" db="EMBL/GenBank/DDBJ databases">
        <authorList>
            <person name="Sun Q."/>
            <person name="Zhou Y."/>
        </authorList>
    </citation>
    <scope>NUCLEOTIDE SEQUENCE</scope>
    <source>
        <strain evidence="10">CGMCC 1.8984</strain>
    </source>
</reference>
<dbReference type="InterPro" id="IPR036527">
    <property type="entry name" value="SCP2_sterol-bd_dom_sf"/>
</dbReference>
<dbReference type="FunFam" id="3.60.15.30:FF:000001">
    <property type="entry name" value="Alkyl/aryl-sulfatase BDS1"/>
    <property type="match status" value="1"/>
</dbReference>
<dbReference type="Pfam" id="PF14864">
    <property type="entry name" value="Alkyl_sulf_C"/>
    <property type="match status" value="1"/>
</dbReference>
<feature type="domain" description="Metallo-beta-lactamase" evidence="9">
    <location>
        <begin position="101"/>
        <end position="323"/>
    </location>
</feature>
<dbReference type="InterPro" id="IPR038536">
    <property type="entry name" value="Alkyl/aryl-sulf_dimr_sf"/>
</dbReference>
<dbReference type="Gene3D" id="3.60.15.30">
    <property type="entry name" value="Metallo-beta-lactamase domain"/>
    <property type="match status" value="1"/>
</dbReference>
<dbReference type="Pfam" id="PF00753">
    <property type="entry name" value="Lactamase_B"/>
    <property type="match status" value="1"/>
</dbReference>
<dbReference type="PANTHER" id="PTHR43223:SF1">
    <property type="entry name" value="ALKYL_ARYL-SULFATASE BDS1"/>
    <property type="match status" value="1"/>
</dbReference>
<dbReference type="RefSeq" id="WP_188744613.1">
    <property type="nucleotide sequence ID" value="NZ_BAABFW010000030.1"/>
</dbReference>
<keyword evidence="4" id="KW-0862">Zinc</keyword>